<dbReference type="PROSITE" id="PS50885">
    <property type="entry name" value="HAMP"/>
    <property type="match status" value="1"/>
</dbReference>
<keyword evidence="5" id="KW-0808">Transferase</keyword>
<dbReference type="GO" id="GO:0000155">
    <property type="term" value="F:phosphorelay sensor kinase activity"/>
    <property type="evidence" value="ECO:0007669"/>
    <property type="project" value="InterPro"/>
</dbReference>
<keyword evidence="8 9" id="KW-0472">Membrane</keyword>
<organism evidence="12 13">
    <name type="scientific">Leptospira ilyithenensis</name>
    <dbReference type="NCBI Taxonomy" id="2484901"/>
    <lineage>
        <taxon>Bacteria</taxon>
        <taxon>Pseudomonadati</taxon>
        <taxon>Spirochaetota</taxon>
        <taxon>Spirochaetia</taxon>
        <taxon>Leptospirales</taxon>
        <taxon>Leptospiraceae</taxon>
        <taxon>Leptospira</taxon>
    </lineage>
</organism>
<evidence type="ECO:0000256" key="1">
    <source>
        <dbReference type="ARBA" id="ARBA00000085"/>
    </source>
</evidence>
<accession>A0A4R9LS88</accession>
<evidence type="ECO:0000256" key="5">
    <source>
        <dbReference type="ARBA" id="ARBA00022679"/>
    </source>
</evidence>
<dbReference type="FunFam" id="3.30.565.10:FF:000006">
    <property type="entry name" value="Sensor histidine kinase WalK"/>
    <property type="match status" value="1"/>
</dbReference>
<dbReference type="SUPFAM" id="SSF47384">
    <property type="entry name" value="Homodimeric domain of signal transducing histidine kinase"/>
    <property type="match status" value="1"/>
</dbReference>
<evidence type="ECO:0000256" key="4">
    <source>
        <dbReference type="ARBA" id="ARBA00022553"/>
    </source>
</evidence>
<evidence type="ECO:0000256" key="7">
    <source>
        <dbReference type="ARBA" id="ARBA00023012"/>
    </source>
</evidence>
<dbReference type="AlphaFoldDB" id="A0A4R9LS88"/>
<reference evidence="12" key="1">
    <citation type="journal article" date="2019" name="PLoS Negl. Trop. Dis.">
        <title>Revisiting the worldwide diversity of Leptospira species in the environment.</title>
        <authorList>
            <person name="Vincent A.T."/>
            <person name="Schiettekatte O."/>
            <person name="Bourhy P."/>
            <person name="Veyrier F.J."/>
            <person name="Picardeau M."/>
        </authorList>
    </citation>
    <scope>NUCLEOTIDE SEQUENCE [LARGE SCALE GENOMIC DNA]</scope>
    <source>
        <strain evidence="12">201400974</strain>
    </source>
</reference>
<dbReference type="InterPro" id="IPR036890">
    <property type="entry name" value="HATPase_C_sf"/>
</dbReference>
<dbReference type="RefSeq" id="WP_135764374.1">
    <property type="nucleotide sequence ID" value="NZ_RQHV01000048.1"/>
</dbReference>
<dbReference type="Gene3D" id="3.30.450.20">
    <property type="entry name" value="PAS domain"/>
    <property type="match status" value="1"/>
</dbReference>
<dbReference type="Pfam" id="PF02518">
    <property type="entry name" value="HATPase_c"/>
    <property type="match status" value="1"/>
</dbReference>
<protein>
    <recommendedName>
        <fullName evidence="3">histidine kinase</fullName>
        <ecNumber evidence="3">2.7.13.3</ecNumber>
    </recommendedName>
</protein>
<dbReference type="InterPro" id="IPR003661">
    <property type="entry name" value="HisK_dim/P_dom"/>
</dbReference>
<dbReference type="SUPFAM" id="SSF55874">
    <property type="entry name" value="ATPase domain of HSP90 chaperone/DNA topoisomerase II/histidine kinase"/>
    <property type="match status" value="1"/>
</dbReference>
<dbReference type="GO" id="GO:0005886">
    <property type="term" value="C:plasma membrane"/>
    <property type="evidence" value="ECO:0007669"/>
    <property type="project" value="TreeGrafter"/>
</dbReference>
<dbReference type="InterPro" id="IPR005467">
    <property type="entry name" value="His_kinase_dom"/>
</dbReference>
<dbReference type="FunFam" id="1.10.287.130:FF:000001">
    <property type="entry name" value="Two-component sensor histidine kinase"/>
    <property type="match status" value="1"/>
</dbReference>
<comment type="caution">
    <text evidence="12">The sequence shown here is derived from an EMBL/GenBank/DDBJ whole genome shotgun (WGS) entry which is preliminary data.</text>
</comment>
<dbReference type="EMBL" id="RQHV01000048">
    <property type="protein sequence ID" value="TGN10193.1"/>
    <property type="molecule type" value="Genomic_DNA"/>
</dbReference>
<dbReference type="Gene3D" id="6.10.340.10">
    <property type="match status" value="1"/>
</dbReference>
<dbReference type="GO" id="GO:0004721">
    <property type="term" value="F:phosphoprotein phosphatase activity"/>
    <property type="evidence" value="ECO:0007669"/>
    <property type="project" value="TreeGrafter"/>
</dbReference>
<name>A0A4R9LS88_9LEPT</name>
<dbReference type="GO" id="GO:0016036">
    <property type="term" value="P:cellular response to phosphate starvation"/>
    <property type="evidence" value="ECO:0007669"/>
    <property type="project" value="TreeGrafter"/>
</dbReference>
<dbReference type="Pfam" id="PF00512">
    <property type="entry name" value="HisKA"/>
    <property type="match status" value="1"/>
</dbReference>
<dbReference type="Proteomes" id="UP000298264">
    <property type="component" value="Unassembled WGS sequence"/>
</dbReference>
<dbReference type="InterPro" id="IPR036097">
    <property type="entry name" value="HisK_dim/P_sf"/>
</dbReference>
<keyword evidence="6 12" id="KW-0418">Kinase</keyword>
<dbReference type="InterPro" id="IPR003660">
    <property type="entry name" value="HAMP_dom"/>
</dbReference>
<evidence type="ECO:0000256" key="3">
    <source>
        <dbReference type="ARBA" id="ARBA00012438"/>
    </source>
</evidence>
<dbReference type="EC" id="2.7.13.3" evidence="3"/>
<evidence type="ECO:0000256" key="8">
    <source>
        <dbReference type="ARBA" id="ARBA00023136"/>
    </source>
</evidence>
<dbReference type="InterPro" id="IPR050351">
    <property type="entry name" value="BphY/WalK/GraS-like"/>
</dbReference>
<dbReference type="SUPFAM" id="SSF158472">
    <property type="entry name" value="HAMP domain-like"/>
    <property type="match status" value="1"/>
</dbReference>
<evidence type="ECO:0000313" key="12">
    <source>
        <dbReference type="EMBL" id="TGN10193.1"/>
    </source>
</evidence>
<dbReference type="OrthoDB" id="9813151at2"/>
<evidence type="ECO:0000256" key="9">
    <source>
        <dbReference type="SAM" id="Phobius"/>
    </source>
</evidence>
<keyword evidence="9" id="KW-0812">Transmembrane</keyword>
<dbReference type="Gene3D" id="3.30.565.10">
    <property type="entry name" value="Histidine kinase-like ATPase, C-terminal domain"/>
    <property type="match status" value="1"/>
</dbReference>
<dbReference type="SMART" id="SM00387">
    <property type="entry name" value="HATPase_c"/>
    <property type="match status" value="1"/>
</dbReference>
<dbReference type="CDD" id="cd06225">
    <property type="entry name" value="HAMP"/>
    <property type="match status" value="1"/>
</dbReference>
<dbReference type="PANTHER" id="PTHR45453:SF1">
    <property type="entry name" value="PHOSPHATE REGULON SENSOR PROTEIN PHOR"/>
    <property type="match status" value="1"/>
</dbReference>
<evidence type="ECO:0000313" key="13">
    <source>
        <dbReference type="Proteomes" id="UP000298264"/>
    </source>
</evidence>
<evidence type="ECO:0000256" key="2">
    <source>
        <dbReference type="ARBA" id="ARBA00004370"/>
    </source>
</evidence>
<comment type="catalytic activity">
    <reaction evidence="1">
        <text>ATP + protein L-histidine = ADP + protein N-phospho-L-histidine.</text>
        <dbReference type="EC" id="2.7.13.3"/>
    </reaction>
</comment>
<dbReference type="PANTHER" id="PTHR45453">
    <property type="entry name" value="PHOSPHATE REGULON SENSOR PROTEIN PHOR"/>
    <property type="match status" value="1"/>
</dbReference>
<keyword evidence="4" id="KW-0597">Phosphoprotein</keyword>
<gene>
    <name evidence="12" type="ORF">EHS11_10505</name>
</gene>
<feature type="domain" description="Histidine kinase" evidence="10">
    <location>
        <begin position="237"/>
        <end position="454"/>
    </location>
</feature>
<evidence type="ECO:0000259" key="11">
    <source>
        <dbReference type="PROSITE" id="PS50885"/>
    </source>
</evidence>
<evidence type="ECO:0000259" key="10">
    <source>
        <dbReference type="PROSITE" id="PS50109"/>
    </source>
</evidence>
<dbReference type="InterPro" id="IPR004358">
    <property type="entry name" value="Sig_transdc_His_kin-like_C"/>
</dbReference>
<comment type="subcellular location">
    <subcellularLocation>
        <location evidence="2">Membrane</location>
    </subcellularLocation>
</comment>
<sequence>MRSFFSTLLLLNWGLLLVLLLLAAGVIFIEDLIRPEFRPLIFFLYVLIAIFGTFYTSITIARKVTDPLSLVERKTKEINAGDFGVELSYPEIRELANLTISINEMARRLKNQFLDLTVEKEKFNSLLQNLKEGVFAIDGNRKFLFLNRNIPSSIISENSQFKDIQKSVKNRELLQFIETKIKKGLEGRSEFQEGNHYYNVRIYPIKSNEIIYLYIGVILDITEDRQNQLIREQFFQNASHELKTPITSIKGYAETLEYKLNLPDNSNEKKFLDAILRNTDRMVRIVEDMLTISRLENHKTILQSQSFSIADLIQSVADSVGVIFSKKNQNLVFDVAPSLLIHADMVLMEHVLVNLITNASAYSPEGSIVMVKAEETFDRYRIQVIDQGIGISTADSERIFERFFRVDMNRSRKEGGTGLGLSIVKHIARLHSGEVFVSPNPKGGSIFTFEFPKK</sequence>
<keyword evidence="9" id="KW-1133">Transmembrane helix</keyword>
<dbReference type="CDD" id="cd00082">
    <property type="entry name" value="HisKA"/>
    <property type="match status" value="1"/>
</dbReference>
<proteinExistence type="predicted"/>
<dbReference type="InterPro" id="IPR003594">
    <property type="entry name" value="HATPase_dom"/>
</dbReference>
<feature type="domain" description="HAMP" evidence="11">
    <location>
        <begin position="62"/>
        <end position="114"/>
    </location>
</feature>
<dbReference type="PROSITE" id="PS50109">
    <property type="entry name" value="HIS_KIN"/>
    <property type="match status" value="1"/>
</dbReference>
<dbReference type="PRINTS" id="PR00344">
    <property type="entry name" value="BCTRLSENSOR"/>
</dbReference>
<keyword evidence="13" id="KW-1185">Reference proteome</keyword>
<feature type="transmembrane region" description="Helical" evidence="9">
    <location>
        <begin position="6"/>
        <end position="28"/>
    </location>
</feature>
<keyword evidence="7" id="KW-0902">Two-component regulatory system</keyword>
<feature type="transmembrane region" description="Helical" evidence="9">
    <location>
        <begin position="40"/>
        <end position="58"/>
    </location>
</feature>
<evidence type="ECO:0000256" key="6">
    <source>
        <dbReference type="ARBA" id="ARBA00022777"/>
    </source>
</evidence>
<dbReference type="Gene3D" id="1.10.287.130">
    <property type="match status" value="1"/>
</dbReference>
<dbReference type="SMART" id="SM00388">
    <property type="entry name" value="HisKA"/>
    <property type="match status" value="1"/>
</dbReference>